<evidence type="ECO:0000256" key="10">
    <source>
        <dbReference type="RuleBase" id="RU366056"/>
    </source>
</evidence>
<evidence type="ECO:0000256" key="7">
    <source>
        <dbReference type="ARBA" id="ARBA00022989"/>
    </source>
</evidence>
<comment type="function">
    <text evidence="10">Stabilizing subunit of the glycosylphosphatidylinositol-mannosyltransferase I complex which catalyzes the transfer of the first mannose, via an alpha-1,4 bond from a dolichol-phosphate-mannose (Dol-P-Man) to the glucosaminyl acyl phosphatidylinositol (GlcN-(acyl)PI) intermediate to generate alpha-D-Man-(1-&gt;4)-alpha-D-GlcN-(1-&gt;6)-(1-radyl,2-acyl-sn-glycero-3-phospho)-2-acyl-inositol and participates in the sixth step of the glycosylphosphatidylinositol-anchor biosynthesis. Probably acts by stabilizing the mannosyltransferase PIGM.</text>
</comment>
<sequence length="260" mass="29163">MQRELIVKWLLLTFTTCAVNCNKVCDIHATIIRRIENEGFHRDVNSLVEIVTGHSTLWGECMLILEEHMPSGLYVNPDQLADLRRVNQLQGCPIGKVDIEAPQKDSTPHSVQVYSHLNRTENLLSAHLSLPFHVRYHSPIAHGGYSIVKLGAPSLLLRCQNDVQCVQGRRVQAPCRPCKTEMCQWVNLTYKTNSPRINMYVPVGNSSHQGLVTLVTLLVTCGGCVYILSAIADSYSNARSRRVRHSRQSPCPSECNPTHK</sequence>
<keyword evidence="12" id="KW-1185">Reference proteome</keyword>
<keyword evidence="9" id="KW-0325">Glycoprotein</keyword>
<keyword evidence="8 10" id="KW-0472">Membrane</keyword>
<dbReference type="SMART" id="SM00780">
    <property type="entry name" value="PIG-X"/>
    <property type="match status" value="1"/>
</dbReference>
<evidence type="ECO:0000256" key="1">
    <source>
        <dbReference type="ARBA" id="ARBA00004389"/>
    </source>
</evidence>
<comment type="similarity">
    <text evidence="3 10">Belongs to the PIGX family.</text>
</comment>
<comment type="pathway">
    <text evidence="2 10">Glycolipid biosynthesis; glycosylphosphatidylinositol-anchor biosynthesis.</text>
</comment>
<evidence type="ECO:0000256" key="2">
    <source>
        <dbReference type="ARBA" id="ARBA00004687"/>
    </source>
</evidence>
<protein>
    <recommendedName>
        <fullName evidence="10">Phosphatidylinositol-glycan biosynthesis class X protein</fullName>
    </recommendedName>
</protein>
<dbReference type="InterPro" id="IPR040039">
    <property type="entry name" value="PIGX"/>
</dbReference>
<keyword evidence="4 10" id="KW-0337">GPI-anchor biosynthesis</keyword>
<comment type="caution">
    <text evidence="11">The sequence shown here is derived from an EMBL/GenBank/DDBJ whole genome shotgun (WGS) entry which is preliminary data.</text>
</comment>
<keyword evidence="10" id="KW-0732">Signal</keyword>
<dbReference type="PANTHER" id="PTHR28650:SF1">
    <property type="entry name" value="PHOSPHATIDYLINOSITOL-GLYCAN BIOSYNTHESIS CLASS X PROTEIN"/>
    <property type="match status" value="1"/>
</dbReference>
<evidence type="ECO:0000256" key="4">
    <source>
        <dbReference type="ARBA" id="ARBA00022502"/>
    </source>
</evidence>
<dbReference type="PANTHER" id="PTHR28650">
    <property type="entry name" value="PHOSPHATIDYLINOSITOL-GLYCAN BIOSYNTHESIS CLASS X PROTEIN"/>
    <property type="match status" value="1"/>
</dbReference>
<dbReference type="Pfam" id="PF08320">
    <property type="entry name" value="PIG-X"/>
    <property type="match status" value="1"/>
</dbReference>
<evidence type="ECO:0000256" key="8">
    <source>
        <dbReference type="ARBA" id="ARBA00023136"/>
    </source>
</evidence>
<evidence type="ECO:0000256" key="5">
    <source>
        <dbReference type="ARBA" id="ARBA00022692"/>
    </source>
</evidence>
<comment type="subcellular location">
    <subcellularLocation>
        <location evidence="1 10">Endoplasmic reticulum membrane</location>
        <topology evidence="1 10">Single-pass membrane protein</topology>
    </subcellularLocation>
</comment>
<dbReference type="EMBL" id="JASPKZ010000012">
    <property type="protein sequence ID" value="KAJ9601554.1"/>
    <property type="molecule type" value="Genomic_DNA"/>
</dbReference>
<dbReference type="GO" id="GO:0006506">
    <property type="term" value="P:GPI anchor biosynthetic process"/>
    <property type="evidence" value="ECO:0007669"/>
    <property type="project" value="UniProtKB-KW"/>
</dbReference>
<feature type="chain" id="PRO_5041780219" description="Phosphatidylinositol-glycan biosynthesis class X protein" evidence="10">
    <location>
        <begin position="22"/>
        <end position="260"/>
    </location>
</feature>
<keyword evidence="5 10" id="KW-0812">Transmembrane</keyword>
<evidence type="ECO:0000256" key="3">
    <source>
        <dbReference type="ARBA" id="ARBA00010345"/>
    </source>
</evidence>
<dbReference type="Proteomes" id="UP001233999">
    <property type="component" value="Unassembled WGS sequence"/>
</dbReference>
<gene>
    <name evidence="11" type="ORF">L9F63_000297</name>
</gene>
<organism evidence="11 12">
    <name type="scientific">Diploptera punctata</name>
    <name type="common">Pacific beetle cockroach</name>
    <dbReference type="NCBI Taxonomy" id="6984"/>
    <lineage>
        <taxon>Eukaryota</taxon>
        <taxon>Metazoa</taxon>
        <taxon>Ecdysozoa</taxon>
        <taxon>Arthropoda</taxon>
        <taxon>Hexapoda</taxon>
        <taxon>Insecta</taxon>
        <taxon>Pterygota</taxon>
        <taxon>Neoptera</taxon>
        <taxon>Polyneoptera</taxon>
        <taxon>Dictyoptera</taxon>
        <taxon>Blattodea</taxon>
        <taxon>Blaberoidea</taxon>
        <taxon>Blaberidae</taxon>
        <taxon>Diplopterinae</taxon>
        <taxon>Diploptera</taxon>
    </lineage>
</organism>
<proteinExistence type="inferred from homology"/>
<keyword evidence="7 10" id="KW-1133">Transmembrane helix</keyword>
<evidence type="ECO:0000313" key="11">
    <source>
        <dbReference type="EMBL" id="KAJ9601554.1"/>
    </source>
</evidence>
<dbReference type="GO" id="GO:0005789">
    <property type="term" value="C:endoplasmic reticulum membrane"/>
    <property type="evidence" value="ECO:0007669"/>
    <property type="project" value="UniProtKB-SubCell"/>
</dbReference>
<reference evidence="11" key="2">
    <citation type="submission" date="2023-05" db="EMBL/GenBank/DDBJ databases">
        <authorList>
            <person name="Fouks B."/>
        </authorList>
    </citation>
    <scope>NUCLEOTIDE SEQUENCE</scope>
    <source>
        <strain evidence="11">Stay&amp;Tobe</strain>
        <tissue evidence="11">Testes</tissue>
    </source>
</reference>
<keyword evidence="6 10" id="KW-0256">Endoplasmic reticulum</keyword>
<dbReference type="InterPro" id="IPR013233">
    <property type="entry name" value="PIG-X/PBN1"/>
</dbReference>
<name>A0AAD8ALX3_DIPPU</name>
<feature type="transmembrane region" description="Helical" evidence="10">
    <location>
        <begin position="211"/>
        <end position="232"/>
    </location>
</feature>
<evidence type="ECO:0000256" key="6">
    <source>
        <dbReference type="ARBA" id="ARBA00022824"/>
    </source>
</evidence>
<evidence type="ECO:0000313" key="12">
    <source>
        <dbReference type="Proteomes" id="UP001233999"/>
    </source>
</evidence>
<feature type="signal peptide" evidence="10">
    <location>
        <begin position="1"/>
        <end position="21"/>
    </location>
</feature>
<accession>A0AAD8ALX3</accession>
<dbReference type="AlphaFoldDB" id="A0AAD8ALX3"/>
<evidence type="ECO:0000256" key="9">
    <source>
        <dbReference type="ARBA" id="ARBA00023180"/>
    </source>
</evidence>
<reference evidence="11" key="1">
    <citation type="journal article" date="2023" name="IScience">
        <title>Live-bearing cockroach genome reveals convergent evolutionary mechanisms linked to viviparity in insects and beyond.</title>
        <authorList>
            <person name="Fouks B."/>
            <person name="Harrison M.C."/>
            <person name="Mikhailova A.A."/>
            <person name="Marchal E."/>
            <person name="English S."/>
            <person name="Carruthers M."/>
            <person name="Jennings E.C."/>
            <person name="Chiamaka E.L."/>
            <person name="Frigard R.A."/>
            <person name="Pippel M."/>
            <person name="Attardo G.M."/>
            <person name="Benoit J.B."/>
            <person name="Bornberg-Bauer E."/>
            <person name="Tobe S.S."/>
        </authorList>
    </citation>
    <scope>NUCLEOTIDE SEQUENCE</scope>
    <source>
        <strain evidence="11">Stay&amp;Tobe</strain>
    </source>
</reference>